<organism evidence="2 3">
    <name type="scientific">Novosphingobium decolorationis</name>
    <dbReference type="NCBI Taxonomy" id="2698673"/>
    <lineage>
        <taxon>Bacteria</taxon>
        <taxon>Pseudomonadati</taxon>
        <taxon>Pseudomonadota</taxon>
        <taxon>Alphaproteobacteria</taxon>
        <taxon>Sphingomonadales</taxon>
        <taxon>Sphingomonadaceae</taxon>
        <taxon>Novosphingobium</taxon>
    </lineage>
</organism>
<feature type="transmembrane region" description="Helical" evidence="1">
    <location>
        <begin position="20"/>
        <end position="41"/>
    </location>
</feature>
<keyword evidence="1" id="KW-1133">Transmembrane helix</keyword>
<sequence>MPHKNSYQGYWSVYGGLHALFKSAYFWAAIATTSMCSSIWMSVDGKADQWRNCVTSGVPSLLGFSLGGMAIMLSFSSGRFLDAIRQNGKKDSYLMKMVASFFHLSIVLSFSLIAQIFLMLEMPYCLKVATQCVAFFSFVYGILLVPSTVASIWHTARIFNAAIENEET</sequence>
<keyword evidence="1" id="KW-0472">Membrane</keyword>
<dbReference type="EMBL" id="CP054856">
    <property type="protein sequence ID" value="QVM83324.1"/>
    <property type="molecule type" value="Genomic_DNA"/>
</dbReference>
<dbReference type="RefSeq" id="WP_213502731.1">
    <property type="nucleotide sequence ID" value="NZ_CP054856.1"/>
</dbReference>
<reference evidence="2 3" key="1">
    <citation type="journal article" date="2021" name="Int. J. Syst. Evol. Microbiol.">
        <title>Novosphingobium decolorationis sp. nov., an aniline blue-decolourizing bacterium isolated from East Pacific sediment.</title>
        <authorList>
            <person name="Chen X."/>
            <person name="Dong B."/>
            <person name="Chen T."/>
            <person name="Ren N."/>
            <person name="Wang J."/>
            <person name="Xu Y."/>
            <person name="Yang J."/>
            <person name="Zhu S."/>
            <person name="Chen J."/>
        </authorList>
    </citation>
    <scope>NUCLEOTIDE SEQUENCE [LARGE SCALE GENOMIC DNA]</scope>
    <source>
        <strain evidence="2 3">502str22</strain>
    </source>
</reference>
<feature type="transmembrane region" description="Helical" evidence="1">
    <location>
        <begin position="128"/>
        <end position="153"/>
    </location>
</feature>
<evidence type="ECO:0000313" key="2">
    <source>
        <dbReference type="EMBL" id="QVM83324.1"/>
    </source>
</evidence>
<evidence type="ECO:0000313" key="3">
    <source>
        <dbReference type="Proteomes" id="UP000677126"/>
    </source>
</evidence>
<feature type="transmembrane region" description="Helical" evidence="1">
    <location>
        <begin position="61"/>
        <end position="81"/>
    </location>
</feature>
<proteinExistence type="predicted"/>
<dbReference type="Proteomes" id="UP000677126">
    <property type="component" value="Chromosome"/>
</dbReference>
<name>A0ABX8E2Z9_9SPHN</name>
<feature type="transmembrane region" description="Helical" evidence="1">
    <location>
        <begin position="93"/>
        <end position="116"/>
    </location>
</feature>
<gene>
    <name evidence="2" type="ORF">HT578_06095</name>
</gene>
<keyword evidence="3" id="KW-1185">Reference proteome</keyword>
<evidence type="ECO:0000256" key="1">
    <source>
        <dbReference type="SAM" id="Phobius"/>
    </source>
</evidence>
<accession>A0ABX8E2Z9</accession>
<protein>
    <submittedName>
        <fullName evidence="2">Uncharacterized protein</fullName>
    </submittedName>
</protein>
<keyword evidence="1" id="KW-0812">Transmembrane</keyword>